<keyword evidence="1" id="KW-0472">Membrane</keyword>
<protein>
    <submittedName>
        <fullName evidence="2">Uncharacterized protein</fullName>
    </submittedName>
</protein>
<sequence length="122" mass="13590">IGQSTRFWIQTAVIGLLVFFGYQTPNLRALAGPRFARDRVQDVLLGLILGAVNGYLIVGSIWFYMAEAGYPFQPFFIPPDANTTMGEAALNLLEKMPPVYLVPPWIYFAVAVAFLFVVVVFI</sequence>
<keyword evidence="1" id="KW-1133">Transmembrane helix</keyword>
<accession>X1GTH1</accession>
<gene>
    <name evidence="2" type="ORF">S03H2_10580</name>
</gene>
<evidence type="ECO:0000313" key="2">
    <source>
        <dbReference type="EMBL" id="GAH36313.1"/>
    </source>
</evidence>
<proteinExistence type="predicted"/>
<reference evidence="2" key="1">
    <citation type="journal article" date="2014" name="Front. Microbiol.">
        <title>High frequency of phylogenetically diverse reductive dehalogenase-homologous genes in deep subseafloor sedimentary metagenomes.</title>
        <authorList>
            <person name="Kawai M."/>
            <person name="Futagami T."/>
            <person name="Toyoda A."/>
            <person name="Takaki Y."/>
            <person name="Nishi S."/>
            <person name="Hori S."/>
            <person name="Arai W."/>
            <person name="Tsubouchi T."/>
            <person name="Morono Y."/>
            <person name="Uchiyama I."/>
            <person name="Ito T."/>
            <person name="Fujiyama A."/>
            <person name="Inagaki F."/>
            <person name="Takami H."/>
        </authorList>
    </citation>
    <scope>NUCLEOTIDE SEQUENCE</scope>
    <source>
        <strain evidence="2">Expedition CK06-06</strain>
    </source>
</reference>
<evidence type="ECO:0000256" key="1">
    <source>
        <dbReference type="SAM" id="Phobius"/>
    </source>
</evidence>
<feature type="transmembrane region" description="Helical" evidence="1">
    <location>
        <begin position="100"/>
        <end position="121"/>
    </location>
</feature>
<dbReference type="AlphaFoldDB" id="X1GTH1"/>
<feature type="transmembrane region" description="Helical" evidence="1">
    <location>
        <begin position="6"/>
        <end position="22"/>
    </location>
</feature>
<comment type="caution">
    <text evidence="2">The sequence shown here is derived from an EMBL/GenBank/DDBJ whole genome shotgun (WGS) entry which is preliminary data.</text>
</comment>
<feature type="non-terminal residue" evidence="2">
    <location>
        <position position="1"/>
    </location>
</feature>
<organism evidence="2">
    <name type="scientific">marine sediment metagenome</name>
    <dbReference type="NCBI Taxonomy" id="412755"/>
    <lineage>
        <taxon>unclassified sequences</taxon>
        <taxon>metagenomes</taxon>
        <taxon>ecological metagenomes</taxon>
    </lineage>
</organism>
<name>X1GTH1_9ZZZZ</name>
<dbReference type="EMBL" id="BARU01005434">
    <property type="protein sequence ID" value="GAH36313.1"/>
    <property type="molecule type" value="Genomic_DNA"/>
</dbReference>
<keyword evidence="1" id="KW-0812">Transmembrane</keyword>
<feature type="transmembrane region" description="Helical" evidence="1">
    <location>
        <begin position="43"/>
        <end position="65"/>
    </location>
</feature>